<dbReference type="EMBL" id="JABANO010027355">
    <property type="protein sequence ID" value="KAF4716977.1"/>
    <property type="molecule type" value="Genomic_DNA"/>
</dbReference>
<accession>A0A7J6R8V5</accession>
<feature type="non-terminal residue" evidence="1">
    <location>
        <position position="142"/>
    </location>
</feature>
<keyword evidence="2" id="KW-1185">Reference proteome</keyword>
<evidence type="ECO:0000313" key="1">
    <source>
        <dbReference type="EMBL" id="KAF4716977.1"/>
    </source>
</evidence>
<name>A0A7J6R8V5_PEROL</name>
<sequence>VLGKDVWCRRLRESLEPLFDGGLWCSSASKKHEVPHYRVYACNNHVDCGFKMKAVILAAGQQTDVCWQSGASPVISLLATPDSGDPSAEAIPHPKDHPVRLISDFAGEGTRCTAFIKFAMGIPTRAGAAAATGDIIIFLDCH</sequence>
<proteinExistence type="predicted"/>
<organism evidence="1 2">
    <name type="scientific">Perkinsus olseni</name>
    <name type="common">Perkinsus atlanticus</name>
    <dbReference type="NCBI Taxonomy" id="32597"/>
    <lineage>
        <taxon>Eukaryota</taxon>
        <taxon>Sar</taxon>
        <taxon>Alveolata</taxon>
        <taxon>Perkinsozoa</taxon>
        <taxon>Perkinsea</taxon>
        <taxon>Perkinsida</taxon>
        <taxon>Perkinsidae</taxon>
        <taxon>Perkinsus</taxon>
    </lineage>
</organism>
<dbReference type="Proteomes" id="UP000553632">
    <property type="component" value="Unassembled WGS sequence"/>
</dbReference>
<reference evidence="1 2" key="1">
    <citation type="submission" date="2020-04" db="EMBL/GenBank/DDBJ databases">
        <title>Perkinsus olseni comparative genomics.</title>
        <authorList>
            <person name="Bogema D.R."/>
        </authorList>
    </citation>
    <scope>NUCLEOTIDE SEQUENCE [LARGE SCALE GENOMIC DNA]</scope>
    <source>
        <strain evidence="1 2">ATCC PRA-207</strain>
    </source>
</reference>
<dbReference type="AlphaFoldDB" id="A0A7J6R8V5"/>
<evidence type="ECO:0000313" key="2">
    <source>
        <dbReference type="Proteomes" id="UP000553632"/>
    </source>
</evidence>
<gene>
    <name evidence="1" type="ORF">FOZ63_008266</name>
</gene>
<comment type="caution">
    <text evidence="1">The sequence shown here is derived from an EMBL/GenBank/DDBJ whole genome shotgun (WGS) entry which is preliminary data.</text>
</comment>
<protein>
    <submittedName>
        <fullName evidence="1">Uncharacterized protein</fullName>
    </submittedName>
</protein>
<feature type="non-terminal residue" evidence="1">
    <location>
        <position position="1"/>
    </location>
</feature>